<name>A0A2V1CY11_9PLEO</name>
<evidence type="ECO:0000313" key="2">
    <source>
        <dbReference type="Proteomes" id="UP000244855"/>
    </source>
</evidence>
<evidence type="ECO:0000313" key="1">
    <source>
        <dbReference type="EMBL" id="PVH90159.1"/>
    </source>
</evidence>
<gene>
    <name evidence="1" type="ORF">DM02DRAFT_471321</name>
</gene>
<dbReference type="OrthoDB" id="3945463at2759"/>
<sequence length="53" mass="5991">VADSVHDLTVTNELLRHEIDGIKEALYTKKQRSKPANTLPIDDDEEYYGGAIF</sequence>
<feature type="non-terminal residue" evidence="1">
    <location>
        <position position="53"/>
    </location>
</feature>
<dbReference type="AlphaFoldDB" id="A0A2V1CY11"/>
<dbReference type="EMBL" id="KZ806634">
    <property type="protein sequence ID" value="PVH90159.1"/>
    <property type="molecule type" value="Genomic_DNA"/>
</dbReference>
<dbReference type="Proteomes" id="UP000244855">
    <property type="component" value="Unassembled WGS sequence"/>
</dbReference>
<feature type="non-terminal residue" evidence="1">
    <location>
        <position position="1"/>
    </location>
</feature>
<organism evidence="1 2">
    <name type="scientific">Periconia macrospinosa</name>
    <dbReference type="NCBI Taxonomy" id="97972"/>
    <lineage>
        <taxon>Eukaryota</taxon>
        <taxon>Fungi</taxon>
        <taxon>Dikarya</taxon>
        <taxon>Ascomycota</taxon>
        <taxon>Pezizomycotina</taxon>
        <taxon>Dothideomycetes</taxon>
        <taxon>Pleosporomycetidae</taxon>
        <taxon>Pleosporales</taxon>
        <taxon>Massarineae</taxon>
        <taxon>Periconiaceae</taxon>
        <taxon>Periconia</taxon>
    </lineage>
</organism>
<protein>
    <submittedName>
        <fullName evidence="1">Uncharacterized protein</fullName>
    </submittedName>
</protein>
<keyword evidence="2" id="KW-1185">Reference proteome</keyword>
<proteinExistence type="predicted"/>
<accession>A0A2V1CY11</accession>
<reference evidence="1 2" key="1">
    <citation type="journal article" date="2018" name="Sci. Rep.">
        <title>Comparative genomics provides insights into the lifestyle and reveals functional heterogeneity of dark septate endophytic fungi.</title>
        <authorList>
            <person name="Knapp D.G."/>
            <person name="Nemeth J.B."/>
            <person name="Barry K."/>
            <person name="Hainaut M."/>
            <person name="Henrissat B."/>
            <person name="Johnson J."/>
            <person name="Kuo A."/>
            <person name="Lim J.H.P."/>
            <person name="Lipzen A."/>
            <person name="Nolan M."/>
            <person name="Ohm R.A."/>
            <person name="Tamas L."/>
            <person name="Grigoriev I.V."/>
            <person name="Spatafora J.W."/>
            <person name="Nagy L.G."/>
            <person name="Kovacs G.M."/>
        </authorList>
    </citation>
    <scope>NUCLEOTIDE SEQUENCE [LARGE SCALE GENOMIC DNA]</scope>
    <source>
        <strain evidence="1 2">DSE2036</strain>
    </source>
</reference>